<feature type="domain" description="PAC" evidence="8">
    <location>
        <begin position="90"/>
        <end position="145"/>
    </location>
</feature>
<evidence type="ECO:0000256" key="3">
    <source>
        <dbReference type="ARBA" id="ARBA00022553"/>
    </source>
</evidence>
<dbReference type="SUPFAM" id="SSF52172">
    <property type="entry name" value="CheY-like"/>
    <property type="match status" value="1"/>
</dbReference>
<gene>
    <name evidence="9" type="ORF">ACG04Q_17755</name>
</gene>
<evidence type="ECO:0000259" key="7">
    <source>
        <dbReference type="PROSITE" id="PS50112"/>
    </source>
</evidence>
<dbReference type="InterPro" id="IPR011006">
    <property type="entry name" value="CheY-like_superfamily"/>
</dbReference>
<dbReference type="RefSeq" id="WP_394512443.1">
    <property type="nucleotide sequence ID" value="NZ_JBIGHX010000006.1"/>
</dbReference>
<dbReference type="SMART" id="SM00387">
    <property type="entry name" value="HATPase_c"/>
    <property type="match status" value="1"/>
</dbReference>
<feature type="domain" description="PAS" evidence="7">
    <location>
        <begin position="146"/>
        <end position="217"/>
    </location>
</feature>
<dbReference type="InterPro" id="IPR036890">
    <property type="entry name" value="HATPase_C_sf"/>
</dbReference>
<evidence type="ECO:0000313" key="10">
    <source>
        <dbReference type="Proteomes" id="UP001606302"/>
    </source>
</evidence>
<keyword evidence="3 4" id="KW-0597">Phosphoprotein</keyword>
<dbReference type="Proteomes" id="UP001606302">
    <property type="component" value="Unassembled WGS sequence"/>
</dbReference>
<dbReference type="SMART" id="SM00388">
    <property type="entry name" value="HisKA"/>
    <property type="match status" value="1"/>
</dbReference>
<dbReference type="Gene3D" id="3.40.50.2300">
    <property type="match status" value="1"/>
</dbReference>
<dbReference type="InterPro" id="IPR001789">
    <property type="entry name" value="Sig_transdc_resp-reg_receiver"/>
</dbReference>
<evidence type="ECO:0000256" key="1">
    <source>
        <dbReference type="ARBA" id="ARBA00000085"/>
    </source>
</evidence>
<accession>A0ABW7GN91</accession>
<evidence type="ECO:0000259" key="8">
    <source>
        <dbReference type="PROSITE" id="PS50113"/>
    </source>
</evidence>
<dbReference type="CDD" id="cd00130">
    <property type="entry name" value="PAS"/>
    <property type="match status" value="1"/>
</dbReference>
<dbReference type="Gene3D" id="2.10.70.100">
    <property type="match status" value="1"/>
</dbReference>
<keyword evidence="10" id="KW-1185">Reference proteome</keyword>
<dbReference type="Pfam" id="PF00072">
    <property type="entry name" value="Response_reg"/>
    <property type="match status" value="1"/>
</dbReference>
<feature type="domain" description="PAC" evidence="8">
    <location>
        <begin position="222"/>
        <end position="275"/>
    </location>
</feature>
<organism evidence="9 10">
    <name type="scientific">Pelomonas lactea</name>
    <dbReference type="NCBI Taxonomy" id="3299030"/>
    <lineage>
        <taxon>Bacteria</taxon>
        <taxon>Pseudomonadati</taxon>
        <taxon>Pseudomonadota</taxon>
        <taxon>Betaproteobacteria</taxon>
        <taxon>Burkholderiales</taxon>
        <taxon>Sphaerotilaceae</taxon>
        <taxon>Roseateles</taxon>
    </lineage>
</organism>
<dbReference type="InterPro" id="IPR000700">
    <property type="entry name" value="PAS-assoc_C"/>
</dbReference>
<dbReference type="SUPFAM" id="SSF55785">
    <property type="entry name" value="PYP-like sensor domain (PAS domain)"/>
    <property type="match status" value="3"/>
</dbReference>
<dbReference type="EMBL" id="JBIGHX010000006">
    <property type="protein sequence ID" value="MFG6463424.1"/>
    <property type="molecule type" value="Genomic_DNA"/>
</dbReference>
<evidence type="ECO:0000259" key="6">
    <source>
        <dbReference type="PROSITE" id="PS50110"/>
    </source>
</evidence>
<dbReference type="Gene3D" id="3.30.450.20">
    <property type="entry name" value="PAS domain"/>
    <property type="match status" value="3"/>
</dbReference>
<feature type="domain" description="Histidine kinase" evidence="5">
    <location>
        <begin position="438"/>
        <end position="654"/>
    </location>
</feature>
<dbReference type="InterPro" id="IPR013656">
    <property type="entry name" value="PAS_4"/>
</dbReference>
<dbReference type="InterPro" id="IPR001610">
    <property type="entry name" value="PAC"/>
</dbReference>
<comment type="caution">
    <text evidence="9">The sequence shown here is derived from an EMBL/GenBank/DDBJ whole genome shotgun (WGS) entry which is preliminary data.</text>
</comment>
<feature type="domain" description="Response regulatory" evidence="6">
    <location>
        <begin position="679"/>
        <end position="792"/>
    </location>
</feature>
<dbReference type="InterPro" id="IPR000014">
    <property type="entry name" value="PAS"/>
</dbReference>
<name>A0ABW7GN91_9BURK</name>
<dbReference type="EC" id="2.7.13.3" evidence="2"/>
<dbReference type="Gene3D" id="1.10.287.130">
    <property type="match status" value="1"/>
</dbReference>
<dbReference type="SUPFAM" id="SSF47384">
    <property type="entry name" value="Homodimeric domain of signal transducing histidine kinase"/>
    <property type="match status" value="1"/>
</dbReference>
<dbReference type="InterPro" id="IPR003594">
    <property type="entry name" value="HATPase_dom"/>
</dbReference>
<dbReference type="CDD" id="cd00082">
    <property type="entry name" value="HisKA"/>
    <property type="match status" value="1"/>
</dbReference>
<dbReference type="PROSITE" id="PS50109">
    <property type="entry name" value="HIS_KIN"/>
    <property type="match status" value="1"/>
</dbReference>
<dbReference type="PROSITE" id="PS50110">
    <property type="entry name" value="RESPONSE_REGULATORY"/>
    <property type="match status" value="1"/>
</dbReference>
<dbReference type="Gene3D" id="3.30.565.10">
    <property type="entry name" value="Histidine kinase-like ATPase, C-terminal domain"/>
    <property type="match status" value="1"/>
</dbReference>
<reference evidence="9 10" key="1">
    <citation type="submission" date="2024-08" db="EMBL/GenBank/DDBJ databases">
        <authorList>
            <person name="Lu H."/>
        </authorList>
    </citation>
    <scope>NUCLEOTIDE SEQUENCE [LARGE SCALE GENOMIC DNA]</scope>
    <source>
        <strain evidence="9 10">DXS20W</strain>
    </source>
</reference>
<dbReference type="InterPro" id="IPR013655">
    <property type="entry name" value="PAS_fold_3"/>
</dbReference>
<dbReference type="Pfam" id="PF08447">
    <property type="entry name" value="PAS_3"/>
    <property type="match status" value="1"/>
</dbReference>
<dbReference type="PANTHER" id="PTHR43065:SF42">
    <property type="entry name" value="TWO-COMPONENT SENSOR PPRA"/>
    <property type="match status" value="1"/>
</dbReference>
<dbReference type="InterPro" id="IPR005467">
    <property type="entry name" value="His_kinase_dom"/>
</dbReference>
<protein>
    <recommendedName>
        <fullName evidence="2">histidine kinase</fullName>
        <ecNumber evidence="2">2.7.13.3</ecNumber>
    </recommendedName>
</protein>
<dbReference type="PROSITE" id="PS50112">
    <property type="entry name" value="PAS"/>
    <property type="match status" value="1"/>
</dbReference>
<dbReference type="Pfam" id="PF08448">
    <property type="entry name" value="PAS_4"/>
    <property type="match status" value="2"/>
</dbReference>
<dbReference type="InterPro" id="IPR003661">
    <property type="entry name" value="HisK_dim/P_dom"/>
</dbReference>
<proteinExistence type="predicted"/>
<dbReference type="SMART" id="SM00086">
    <property type="entry name" value="PAC"/>
    <property type="match status" value="3"/>
</dbReference>
<evidence type="ECO:0000259" key="5">
    <source>
        <dbReference type="PROSITE" id="PS50109"/>
    </source>
</evidence>
<dbReference type="CDD" id="cd00156">
    <property type="entry name" value="REC"/>
    <property type="match status" value="1"/>
</dbReference>
<dbReference type="InterPro" id="IPR035965">
    <property type="entry name" value="PAS-like_dom_sf"/>
</dbReference>
<dbReference type="SMART" id="SM00448">
    <property type="entry name" value="REC"/>
    <property type="match status" value="1"/>
</dbReference>
<dbReference type="InterPro" id="IPR004358">
    <property type="entry name" value="Sig_transdc_His_kin-like_C"/>
</dbReference>
<sequence length="795" mass="86961">MPAAGGLIKLFEEDGQPLMDMVFQQAPAFMAVLRGPTHVFTMANDSYLRLVGGRPVIGRTVAEALPEVRGQGFLELLDQVFTTGVAYEARDARVRLIPSDGGPPQERMLDFVYQPMRNRSGEVTGIFAQGVDVTERAIAQQAVRDSNERLALATDAAEIGLWDVDPVRDTLYWPPRLREMFGLFSPREVTLQDFIAGLHPDDREATLAAFRRALDPAERALYDVEYRTVGLEDGVTRWVAAKGRGLFDEAGRCVRVIGTAIDITTRKRDQAELRRLNATLEERVRLALAERQLMADVIDKSDASVWIVDTELRLLAVNAAARRAWREVYGVEPVPGPLADALALLPDAAWARRVEALWRRATQGETLSELRKVVDRRGEHRAFEMHFHPLKADDRTVAAYFMVHDVTARERDHERLRIAEAALNQAYKLEAVGRLTGGIAHDFNNVLHVVSTSVDLIDRLADDPQRVRQLAASVRRSVLNGAKLTGQLLSFSRQQSIEFTTLCVRQLVQDVDEVLRRTVAPAELVVELPAEPLWVSANATQLEMALLNLAVNARDAMQGRDGRVTLFARVEQGVPGLAPGAYVCLGLRDTGAGMPPDVLKKAFEPFFTTKPVGKGTGLGLNQVFGMAQQGGGTATIDSVEGEGTTVCVYLRQTGPAAAPAPAVQQQQQQQQQQPAGRVRLLCVDDEADVRAAMVEALSGWGYEVQAARDGEAALALVEGWQPDMLLLDYALPGMTGAELAARLRAGQPQIPVLFATGYADIQSINALPGPAACVLRKPFELAALREALAALAPVR</sequence>
<evidence type="ECO:0000256" key="4">
    <source>
        <dbReference type="PROSITE-ProRule" id="PRU00169"/>
    </source>
</evidence>
<comment type="catalytic activity">
    <reaction evidence="1">
        <text>ATP + protein L-histidine = ADP + protein N-phospho-L-histidine.</text>
        <dbReference type="EC" id="2.7.13.3"/>
    </reaction>
</comment>
<evidence type="ECO:0000256" key="2">
    <source>
        <dbReference type="ARBA" id="ARBA00012438"/>
    </source>
</evidence>
<dbReference type="Pfam" id="PF02518">
    <property type="entry name" value="HATPase_c"/>
    <property type="match status" value="1"/>
</dbReference>
<dbReference type="PROSITE" id="PS50113">
    <property type="entry name" value="PAC"/>
    <property type="match status" value="2"/>
</dbReference>
<dbReference type="PRINTS" id="PR00344">
    <property type="entry name" value="BCTRLSENSOR"/>
</dbReference>
<evidence type="ECO:0000313" key="9">
    <source>
        <dbReference type="EMBL" id="MFG6463424.1"/>
    </source>
</evidence>
<dbReference type="InterPro" id="IPR036097">
    <property type="entry name" value="HisK_dim/P_sf"/>
</dbReference>
<dbReference type="NCBIfam" id="TIGR00229">
    <property type="entry name" value="sensory_box"/>
    <property type="match status" value="1"/>
</dbReference>
<dbReference type="SUPFAM" id="SSF55874">
    <property type="entry name" value="ATPase domain of HSP90 chaperone/DNA topoisomerase II/histidine kinase"/>
    <property type="match status" value="1"/>
</dbReference>
<dbReference type="PANTHER" id="PTHR43065">
    <property type="entry name" value="SENSOR HISTIDINE KINASE"/>
    <property type="match status" value="1"/>
</dbReference>
<feature type="modified residue" description="4-aspartylphosphate" evidence="4">
    <location>
        <position position="728"/>
    </location>
</feature>
<dbReference type="SMART" id="SM00091">
    <property type="entry name" value="PAS"/>
    <property type="match status" value="3"/>
</dbReference>